<dbReference type="AlphaFoldDB" id="A0A9J6FC64"/>
<dbReference type="VEuPathDB" id="VectorBase:HLOH_061462"/>
<name>A0A9J6FC64_HAELO</name>
<organism evidence="1 2">
    <name type="scientific">Haemaphysalis longicornis</name>
    <name type="common">Bush tick</name>
    <dbReference type="NCBI Taxonomy" id="44386"/>
    <lineage>
        <taxon>Eukaryota</taxon>
        <taxon>Metazoa</taxon>
        <taxon>Ecdysozoa</taxon>
        <taxon>Arthropoda</taxon>
        <taxon>Chelicerata</taxon>
        <taxon>Arachnida</taxon>
        <taxon>Acari</taxon>
        <taxon>Parasitiformes</taxon>
        <taxon>Ixodida</taxon>
        <taxon>Ixodoidea</taxon>
        <taxon>Ixodidae</taxon>
        <taxon>Haemaphysalinae</taxon>
        <taxon>Haemaphysalis</taxon>
    </lineage>
</organism>
<sequence>MVLPNVVFYAKASEALSSTFDLRTDIALDKVKARAKKLCAKLNLDALAKKAEKSSGCALKMFFSAKTHKVARPLRVIISGRGTWQKTVVTFLLERLNFWKLMTPLWFVVLLM</sequence>
<reference evidence="1 2" key="1">
    <citation type="journal article" date="2020" name="Cell">
        <title>Large-Scale Comparative Analyses of Tick Genomes Elucidate Their Genetic Diversity and Vector Capacities.</title>
        <authorList>
            <consortium name="Tick Genome and Microbiome Consortium (TIGMIC)"/>
            <person name="Jia N."/>
            <person name="Wang J."/>
            <person name="Shi W."/>
            <person name="Du L."/>
            <person name="Sun Y."/>
            <person name="Zhan W."/>
            <person name="Jiang J.F."/>
            <person name="Wang Q."/>
            <person name="Zhang B."/>
            <person name="Ji P."/>
            <person name="Bell-Sakyi L."/>
            <person name="Cui X.M."/>
            <person name="Yuan T.T."/>
            <person name="Jiang B.G."/>
            <person name="Yang W.F."/>
            <person name="Lam T.T."/>
            <person name="Chang Q.C."/>
            <person name="Ding S.J."/>
            <person name="Wang X.J."/>
            <person name="Zhu J.G."/>
            <person name="Ruan X.D."/>
            <person name="Zhao L."/>
            <person name="Wei J.T."/>
            <person name="Ye R.Z."/>
            <person name="Que T.C."/>
            <person name="Du C.H."/>
            <person name="Zhou Y.H."/>
            <person name="Cheng J.X."/>
            <person name="Dai P.F."/>
            <person name="Guo W.B."/>
            <person name="Han X.H."/>
            <person name="Huang E.J."/>
            <person name="Li L.F."/>
            <person name="Wei W."/>
            <person name="Gao Y.C."/>
            <person name="Liu J.Z."/>
            <person name="Shao H.Z."/>
            <person name="Wang X."/>
            <person name="Wang C.C."/>
            <person name="Yang T.C."/>
            <person name="Huo Q.B."/>
            <person name="Li W."/>
            <person name="Chen H.Y."/>
            <person name="Chen S.E."/>
            <person name="Zhou L.G."/>
            <person name="Ni X.B."/>
            <person name="Tian J.H."/>
            <person name="Sheng Y."/>
            <person name="Liu T."/>
            <person name="Pan Y.S."/>
            <person name="Xia L.Y."/>
            <person name="Li J."/>
            <person name="Zhao F."/>
            <person name="Cao W.C."/>
        </authorList>
    </citation>
    <scope>NUCLEOTIDE SEQUENCE [LARGE SCALE GENOMIC DNA]</scope>
    <source>
        <strain evidence="1">HaeL-2018</strain>
    </source>
</reference>
<accession>A0A9J6FC64</accession>
<gene>
    <name evidence="1" type="ORF">HPB48_002574</name>
</gene>
<dbReference type="EMBL" id="JABSTR010000001">
    <property type="protein sequence ID" value="KAH9359732.1"/>
    <property type="molecule type" value="Genomic_DNA"/>
</dbReference>
<evidence type="ECO:0000313" key="1">
    <source>
        <dbReference type="EMBL" id="KAH9359732.1"/>
    </source>
</evidence>
<proteinExistence type="predicted"/>
<dbReference type="Proteomes" id="UP000821853">
    <property type="component" value="Chromosome 1"/>
</dbReference>
<comment type="caution">
    <text evidence="1">The sequence shown here is derived from an EMBL/GenBank/DDBJ whole genome shotgun (WGS) entry which is preliminary data.</text>
</comment>
<keyword evidence="2" id="KW-1185">Reference proteome</keyword>
<protein>
    <submittedName>
        <fullName evidence="1">Uncharacterized protein</fullName>
    </submittedName>
</protein>
<evidence type="ECO:0000313" key="2">
    <source>
        <dbReference type="Proteomes" id="UP000821853"/>
    </source>
</evidence>